<dbReference type="NCBIfam" id="NF001268">
    <property type="entry name" value="PRK00228.1-4"/>
    <property type="match status" value="1"/>
</dbReference>
<accession>A0A3B0S4C6</accession>
<dbReference type="InterPro" id="IPR003774">
    <property type="entry name" value="AlgH-like"/>
</dbReference>
<organism evidence="1">
    <name type="scientific">hydrothermal vent metagenome</name>
    <dbReference type="NCBI Taxonomy" id="652676"/>
    <lineage>
        <taxon>unclassified sequences</taxon>
        <taxon>metagenomes</taxon>
        <taxon>ecological metagenomes</taxon>
    </lineage>
</organism>
<dbReference type="PANTHER" id="PTHR30327">
    <property type="entry name" value="UNCHARACTERIZED PROTEIN YQGE"/>
    <property type="match status" value="1"/>
</dbReference>
<reference evidence="1" key="1">
    <citation type="submission" date="2018-06" db="EMBL/GenBank/DDBJ databases">
        <authorList>
            <person name="Zhirakovskaya E."/>
        </authorList>
    </citation>
    <scope>NUCLEOTIDE SEQUENCE</scope>
</reference>
<dbReference type="PANTHER" id="PTHR30327:SF1">
    <property type="entry name" value="UPF0301 PROTEIN YQGE"/>
    <property type="match status" value="1"/>
</dbReference>
<dbReference type="HAMAP" id="MF_00758">
    <property type="entry name" value="UPF0301"/>
    <property type="match status" value="1"/>
</dbReference>
<dbReference type="EMBL" id="UOEJ01000143">
    <property type="protein sequence ID" value="VAW01195.1"/>
    <property type="molecule type" value="Genomic_DNA"/>
</dbReference>
<proteinExistence type="inferred from homology"/>
<protein>
    <submittedName>
        <fullName evidence="1">UPF0301 protein YqgE</fullName>
    </submittedName>
</protein>
<dbReference type="AlphaFoldDB" id="A0A3B0S4C6"/>
<dbReference type="Gene3D" id="3.40.1740.10">
    <property type="entry name" value="VC0467-like"/>
    <property type="match status" value="1"/>
</dbReference>
<dbReference type="Pfam" id="PF02622">
    <property type="entry name" value="DUF179"/>
    <property type="match status" value="1"/>
</dbReference>
<name>A0A3B0S4C6_9ZZZZ</name>
<dbReference type="SUPFAM" id="SSF143456">
    <property type="entry name" value="VC0467-like"/>
    <property type="match status" value="1"/>
</dbReference>
<evidence type="ECO:0000313" key="1">
    <source>
        <dbReference type="EMBL" id="VAW01195.1"/>
    </source>
</evidence>
<sequence>MIKASYLDGQLLLAMPGMTDPRFDHSVIYICSHSEEGAMGLVVNSAAANIDFYGLLEQLDVDFDPDLLIGADDISGAGHCDNEIILHAGGPVEIGRGFILHSADYIQDSTLVISQTVALTATVDILAAIASGDGPKDFIIALGYTGWGKGQLEEEINRNSWLNIEPDDQLLFRTDLDLKWPRAMAKLGVDISMLSNHAGNA</sequence>
<gene>
    <name evidence="1" type="ORF">MNBD_ALPHA01-691</name>
</gene>
<dbReference type="GO" id="GO:0005829">
    <property type="term" value="C:cytosol"/>
    <property type="evidence" value="ECO:0007669"/>
    <property type="project" value="TreeGrafter"/>
</dbReference>